<dbReference type="AlphaFoldDB" id="A0AAD7QRU5"/>
<evidence type="ECO:0000313" key="2">
    <source>
        <dbReference type="Proteomes" id="UP001217417"/>
    </source>
</evidence>
<name>A0AAD7QRU5_9ASCO</name>
<comment type="caution">
    <text evidence="1">The sequence shown here is derived from an EMBL/GenBank/DDBJ whole genome shotgun (WGS) entry which is preliminary data.</text>
</comment>
<reference evidence="1" key="1">
    <citation type="submission" date="2023-03" db="EMBL/GenBank/DDBJ databases">
        <title>Near-Complete genome sequence of Lipomyces tetrasporous NRRL Y-64009, an oleaginous yeast capable of growing on lignocellulosic hydrolysates.</title>
        <authorList>
            <consortium name="Lawrence Berkeley National Laboratory"/>
            <person name="Jagtap S.S."/>
            <person name="Liu J.-J."/>
            <person name="Walukiewicz H.E."/>
            <person name="Pangilinan J."/>
            <person name="Lipzen A."/>
            <person name="Ahrendt S."/>
            <person name="Koriabine M."/>
            <person name="Cobaugh K."/>
            <person name="Salamov A."/>
            <person name="Yoshinaga Y."/>
            <person name="Ng V."/>
            <person name="Daum C."/>
            <person name="Grigoriev I.V."/>
            <person name="Slininger P.J."/>
            <person name="Dien B.S."/>
            <person name="Jin Y.-S."/>
            <person name="Rao C.V."/>
        </authorList>
    </citation>
    <scope>NUCLEOTIDE SEQUENCE</scope>
    <source>
        <strain evidence="1">NRRL Y-64009</strain>
    </source>
</reference>
<accession>A0AAD7QRU5</accession>
<dbReference type="Proteomes" id="UP001217417">
    <property type="component" value="Unassembled WGS sequence"/>
</dbReference>
<evidence type="ECO:0000313" key="1">
    <source>
        <dbReference type="EMBL" id="KAJ8100303.1"/>
    </source>
</evidence>
<proteinExistence type="predicted"/>
<gene>
    <name evidence="1" type="ORF">POJ06DRAFT_252308</name>
</gene>
<dbReference type="RefSeq" id="XP_056043753.1">
    <property type="nucleotide sequence ID" value="XM_056187513.1"/>
</dbReference>
<organism evidence="1 2">
    <name type="scientific">Lipomyces tetrasporus</name>
    <dbReference type="NCBI Taxonomy" id="54092"/>
    <lineage>
        <taxon>Eukaryota</taxon>
        <taxon>Fungi</taxon>
        <taxon>Dikarya</taxon>
        <taxon>Ascomycota</taxon>
        <taxon>Saccharomycotina</taxon>
        <taxon>Lipomycetes</taxon>
        <taxon>Lipomycetales</taxon>
        <taxon>Lipomycetaceae</taxon>
        <taxon>Lipomyces</taxon>
    </lineage>
</organism>
<dbReference type="GeneID" id="80882679"/>
<protein>
    <submittedName>
        <fullName evidence="1">Uncharacterized protein</fullName>
    </submittedName>
</protein>
<dbReference type="EMBL" id="JARPMG010000005">
    <property type="protein sequence ID" value="KAJ8100303.1"/>
    <property type="molecule type" value="Genomic_DNA"/>
</dbReference>
<keyword evidence="2" id="KW-1185">Reference proteome</keyword>
<sequence>MSESTPSSTHSQVHALLGVYQSLASRYHSSNVTFELEVCNDADPLSDDGTPTKLVSSPLDTETAESRIVRSIRSRNASVKSSRRPVAVLYADITPTESPGNGVSSLPPLLSYEEMRAILAGHSDEEEYTRYQSESSELDQHTADSEIFLTTRSKLLYGDHERDTKPHMLEIQEKAPRLELPEFDEISIEDLLASVIADRDKEYGNSSEAGQLSVSSSRSSFFGKVDSSNVTPRSRYRQRALKLRRRSATNFSPMIDRTVRTSPWYSAAVRRCTEVDYDQIHPDISWSVQYRFKQVLRELNERFRLEQFEEDYYQDVFISSENAHLALQLGNGDAVTPREEVACAPFSSPHTPVRMGVFRNGMQPCVGKLQLSRMTQLRQGRYGSPALERSSITAIPPSDKRLVNSNGRVVPRSQTDPAIADDQRTDTFSSIHAESGHTADVLKAYNRRRLTWSKISGKSTSKHSFRKLLTRPMKVQSVPTTPLSRVGSFMTTEYVGRSSESISGRYHKEKRASFASPVRLLLEKLHVKKQLKAAAKGAHMFRSLGSRRVLSRRVV</sequence>